<feature type="region of interest" description="Disordered" evidence="1">
    <location>
        <begin position="191"/>
        <end position="217"/>
    </location>
</feature>
<reference evidence="2 3" key="1">
    <citation type="submission" date="2024-06" db="EMBL/GenBank/DDBJ databases">
        <title>The Natural Products Discovery Center: Release of the First 8490 Sequenced Strains for Exploring Actinobacteria Biosynthetic Diversity.</title>
        <authorList>
            <person name="Kalkreuter E."/>
            <person name="Kautsar S.A."/>
            <person name="Yang D."/>
            <person name="Bader C.D."/>
            <person name="Teijaro C.N."/>
            <person name="Fluegel L."/>
            <person name="Davis C.M."/>
            <person name="Simpson J.R."/>
            <person name="Lauterbach L."/>
            <person name="Steele A.D."/>
            <person name="Gui C."/>
            <person name="Meng S."/>
            <person name="Li G."/>
            <person name="Viehrig K."/>
            <person name="Ye F."/>
            <person name="Su P."/>
            <person name="Kiefer A.F."/>
            <person name="Nichols A."/>
            <person name="Cepeda A.J."/>
            <person name="Yan W."/>
            <person name="Fan B."/>
            <person name="Jiang Y."/>
            <person name="Adhikari A."/>
            <person name="Zheng C.-J."/>
            <person name="Schuster L."/>
            <person name="Cowan T.M."/>
            <person name="Smanski M.J."/>
            <person name="Chevrette M.G."/>
            <person name="De Carvalho L.P.S."/>
            <person name="Shen B."/>
        </authorList>
    </citation>
    <scope>NUCLEOTIDE SEQUENCE [LARGE SCALE GENOMIC DNA]</scope>
    <source>
        <strain evidence="2 3">NPDC001166</strain>
    </source>
</reference>
<protein>
    <recommendedName>
        <fullName evidence="4">Transposase</fullName>
    </recommendedName>
</protein>
<dbReference type="RefSeq" id="WP_352065983.1">
    <property type="nucleotide sequence ID" value="NZ_JBEPAZ010000082.1"/>
</dbReference>
<evidence type="ECO:0008006" key="4">
    <source>
        <dbReference type="Google" id="ProtNLM"/>
    </source>
</evidence>
<feature type="compositionally biased region" description="Basic and acidic residues" evidence="1">
    <location>
        <begin position="127"/>
        <end position="137"/>
    </location>
</feature>
<proteinExistence type="predicted"/>
<evidence type="ECO:0000313" key="3">
    <source>
        <dbReference type="Proteomes" id="UP001470023"/>
    </source>
</evidence>
<comment type="caution">
    <text evidence="2">The sequence shown here is derived from an EMBL/GenBank/DDBJ whole genome shotgun (WGS) entry which is preliminary data.</text>
</comment>
<name>A0ABV1UK14_9ACTN</name>
<sequence length="217" mass="24062">MIYQVGSSTIGRAIGKIRPLLAERGFAVPGRPGLRLRTLEDVFTYAAAENVTLRIDGMEAQVRRPKAGRPGRRAFISGKRRRNTIKTTTINEGHGPHSVVRSHPAGPDARPDRDAQRGHRRVVPSVPHREGEVDDGYRGLANEFPDQVSAPPKKPNHLDQDDAPLTEKCGWRETKRRQSSRRICVQHAYAEHRQWRPSSATQGAARPTAKPTAPSLA</sequence>
<gene>
    <name evidence="2" type="ORF">ABT272_41320</name>
</gene>
<evidence type="ECO:0000256" key="1">
    <source>
        <dbReference type="SAM" id="MobiDB-lite"/>
    </source>
</evidence>
<dbReference type="Proteomes" id="UP001470023">
    <property type="component" value="Unassembled WGS sequence"/>
</dbReference>
<accession>A0ABV1UK14</accession>
<keyword evidence="3" id="KW-1185">Reference proteome</keyword>
<dbReference type="EMBL" id="JBEPAZ010000082">
    <property type="protein sequence ID" value="MER6434084.1"/>
    <property type="molecule type" value="Genomic_DNA"/>
</dbReference>
<feature type="region of interest" description="Disordered" evidence="1">
    <location>
        <begin position="89"/>
        <end position="166"/>
    </location>
</feature>
<evidence type="ECO:0000313" key="2">
    <source>
        <dbReference type="EMBL" id="MER6434084.1"/>
    </source>
</evidence>
<organism evidence="2 3">
    <name type="scientific">Streptomyces sp. 900105245</name>
    <dbReference type="NCBI Taxonomy" id="3154379"/>
    <lineage>
        <taxon>Bacteria</taxon>
        <taxon>Bacillati</taxon>
        <taxon>Actinomycetota</taxon>
        <taxon>Actinomycetes</taxon>
        <taxon>Kitasatosporales</taxon>
        <taxon>Streptomycetaceae</taxon>
        <taxon>Streptomyces</taxon>
    </lineage>
</organism>